<dbReference type="SMART" id="SM00354">
    <property type="entry name" value="HTH_LACI"/>
    <property type="match status" value="1"/>
</dbReference>
<dbReference type="Pfam" id="PF00356">
    <property type="entry name" value="LacI"/>
    <property type="match status" value="1"/>
</dbReference>
<evidence type="ECO:0000256" key="1">
    <source>
        <dbReference type="ARBA" id="ARBA00023015"/>
    </source>
</evidence>
<dbReference type="GO" id="GO:0003677">
    <property type="term" value="F:DNA binding"/>
    <property type="evidence" value="ECO:0007669"/>
    <property type="project" value="UniProtKB-KW"/>
</dbReference>
<reference evidence="5 6" key="1">
    <citation type="submission" date="2023-06" db="EMBL/GenBank/DDBJ databases">
        <title>Draft genome sequence of Gleimia hominis type strain CCUG 57540T.</title>
        <authorList>
            <person name="Salva-Serra F."/>
            <person name="Cardew S."/>
            <person name="Jensie Markopoulos S."/>
            <person name="Ohlen M."/>
            <person name="Inganas E."/>
            <person name="Svensson-Stadler L."/>
            <person name="Moore E.R.B."/>
        </authorList>
    </citation>
    <scope>NUCLEOTIDE SEQUENCE [LARGE SCALE GENOMIC DNA]</scope>
    <source>
        <strain evidence="5 6">CCUG 57540</strain>
    </source>
</reference>
<keyword evidence="2 5" id="KW-0238">DNA-binding</keyword>
<gene>
    <name evidence="5" type="ORF">QS713_01425</name>
</gene>
<sequence length="353" mass="36973">MNQVTQADVAREAGVSRGLVSLALSDSANVAQGTKQRILEVAHRLGYSRNLGAAMLAARRSSMVGILLPNLRNPFFESVVSAIQQVADGRGVVAFTATGNSQVEREKQVLRSFCSLRVGGVIAVSPMLSAAQLADVVGNTPACLVGASSYGARVSAVHIDEGVAARLAVDHLLEQGFGELVVLCPAGEATDGAMRLRSEELVKAAKASGAALRVCPTDNPYDEVRSVLDAAKVLSLNEGRATASSTVLGGGAHPSERSVANKRPGIIAYNDQIGVEAVSAVRSLGLRLGVEAAVLSYDNTFYANRGERGITSIDQTPVRMAEAVFELLEDTHEAGRDVTLEPQLVVRASTKAQ</sequence>
<proteinExistence type="predicted"/>
<protein>
    <submittedName>
        <fullName evidence="5">LacI family DNA-binding transcriptional regulator</fullName>
    </submittedName>
</protein>
<accession>A0ABU3I8M0</accession>
<dbReference type="InterPro" id="IPR046335">
    <property type="entry name" value="LacI/GalR-like_sensor"/>
</dbReference>
<dbReference type="Gene3D" id="3.40.50.2300">
    <property type="match status" value="3"/>
</dbReference>
<keyword evidence="1" id="KW-0805">Transcription regulation</keyword>
<dbReference type="InterPro" id="IPR010982">
    <property type="entry name" value="Lambda_DNA-bd_dom_sf"/>
</dbReference>
<dbReference type="Pfam" id="PF13377">
    <property type="entry name" value="Peripla_BP_3"/>
    <property type="match status" value="1"/>
</dbReference>
<dbReference type="PANTHER" id="PTHR30146:SF109">
    <property type="entry name" value="HTH-TYPE TRANSCRIPTIONAL REGULATOR GALS"/>
    <property type="match status" value="1"/>
</dbReference>
<dbReference type="Gene3D" id="1.10.260.40">
    <property type="entry name" value="lambda repressor-like DNA-binding domains"/>
    <property type="match status" value="1"/>
</dbReference>
<evidence type="ECO:0000256" key="3">
    <source>
        <dbReference type="ARBA" id="ARBA00023163"/>
    </source>
</evidence>
<dbReference type="Proteomes" id="UP001247542">
    <property type="component" value="Unassembled WGS sequence"/>
</dbReference>
<dbReference type="EMBL" id="JASXSX010000001">
    <property type="protein sequence ID" value="MDT3766727.1"/>
    <property type="molecule type" value="Genomic_DNA"/>
</dbReference>
<keyword evidence="6" id="KW-1185">Reference proteome</keyword>
<comment type="caution">
    <text evidence="5">The sequence shown here is derived from an EMBL/GenBank/DDBJ whole genome shotgun (WGS) entry which is preliminary data.</text>
</comment>
<dbReference type="InterPro" id="IPR000843">
    <property type="entry name" value="HTH_LacI"/>
</dbReference>
<organism evidence="5 6">
    <name type="scientific">Gleimia hominis</name>
    <dbReference type="NCBI Taxonomy" id="595468"/>
    <lineage>
        <taxon>Bacteria</taxon>
        <taxon>Bacillati</taxon>
        <taxon>Actinomycetota</taxon>
        <taxon>Actinomycetes</taxon>
        <taxon>Actinomycetales</taxon>
        <taxon>Actinomycetaceae</taxon>
        <taxon>Gleimia</taxon>
    </lineage>
</organism>
<evidence type="ECO:0000259" key="4">
    <source>
        <dbReference type="PROSITE" id="PS50932"/>
    </source>
</evidence>
<evidence type="ECO:0000313" key="6">
    <source>
        <dbReference type="Proteomes" id="UP001247542"/>
    </source>
</evidence>
<dbReference type="CDD" id="cd01392">
    <property type="entry name" value="HTH_LacI"/>
    <property type="match status" value="1"/>
</dbReference>
<dbReference type="RefSeq" id="WP_313271852.1">
    <property type="nucleotide sequence ID" value="NZ_JASXSX010000001.1"/>
</dbReference>
<evidence type="ECO:0000256" key="2">
    <source>
        <dbReference type="ARBA" id="ARBA00023125"/>
    </source>
</evidence>
<name>A0ABU3I8M0_9ACTO</name>
<dbReference type="SUPFAM" id="SSF47413">
    <property type="entry name" value="lambda repressor-like DNA-binding domains"/>
    <property type="match status" value="1"/>
</dbReference>
<dbReference type="SUPFAM" id="SSF53822">
    <property type="entry name" value="Periplasmic binding protein-like I"/>
    <property type="match status" value="1"/>
</dbReference>
<dbReference type="InterPro" id="IPR028082">
    <property type="entry name" value="Peripla_BP_I"/>
</dbReference>
<dbReference type="CDD" id="cd06267">
    <property type="entry name" value="PBP1_LacI_sugar_binding-like"/>
    <property type="match status" value="1"/>
</dbReference>
<evidence type="ECO:0000313" key="5">
    <source>
        <dbReference type="EMBL" id="MDT3766727.1"/>
    </source>
</evidence>
<dbReference type="PANTHER" id="PTHR30146">
    <property type="entry name" value="LACI-RELATED TRANSCRIPTIONAL REPRESSOR"/>
    <property type="match status" value="1"/>
</dbReference>
<keyword evidence="3" id="KW-0804">Transcription</keyword>
<dbReference type="PROSITE" id="PS50932">
    <property type="entry name" value="HTH_LACI_2"/>
    <property type="match status" value="1"/>
</dbReference>
<feature type="domain" description="HTH lacI-type" evidence="4">
    <location>
        <begin position="4"/>
        <end position="58"/>
    </location>
</feature>